<gene>
    <name evidence="1" type="ORF">ISF_05673</name>
</gene>
<dbReference type="GeneID" id="30021965"/>
<dbReference type="AlphaFoldDB" id="A0A167TIJ6"/>
<evidence type="ECO:0000313" key="1">
    <source>
        <dbReference type="EMBL" id="OAA60634.1"/>
    </source>
</evidence>
<dbReference type="STRING" id="1081104.A0A167TIJ6"/>
<organism evidence="1 2">
    <name type="scientific">Cordyceps fumosorosea (strain ARSEF 2679)</name>
    <name type="common">Isaria fumosorosea</name>
    <dbReference type="NCBI Taxonomy" id="1081104"/>
    <lineage>
        <taxon>Eukaryota</taxon>
        <taxon>Fungi</taxon>
        <taxon>Dikarya</taxon>
        <taxon>Ascomycota</taxon>
        <taxon>Pezizomycotina</taxon>
        <taxon>Sordariomycetes</taxon>
        <taxon>Hypocreomycetidae</taxon>
        <taxon>Hypocreales</taxon>
        <taxon>Cordycipitaceae</taxon>
        <taxon>Cordyceps</taxon>
    </lineage>
</organism>
<dbReference type="OrthoDB" id="4898608at2759"/>
<proteinExistence type="predicted"/>
<reference evidence="1 2" key="1">
    <citation type="journal article" date="2016" name="Genome Biol. Evol.">
        <title>Divergent and convergent evolution of fungal pathogenicity.</title>
        <authorList>
            <person name="Shang Y."/>
            <person name="Xiao G."/>
            <person name="Zheng P."/>
            <person name="Cen K."/>
            <person name="Zhan S."/>
            <person name="Wang C."/>
        </authorList>
    </citation>
    <scope>NUCLEOTIDE SEQUENCE [LARGE SCALE GENOMIC DNA]</scope>
    <source>
        <strain evidence="1 2">ARSEF 2679</strain>
    </source>
</reference>
<dbReference type="Proteomes" id="UP000076744">
    <property type="component" value="Unassembled WGS sequence"/>
</dbReference>
<accession>A0A167TIJ6</accession>
<dbReference type="RefSeq" id="XP_018703305.1">
    <property type="nucleotide sequence ID" value="XM_018849278.1"/>
</dbReference>
<keyword evidence="2" id="KW-1185">Reference proteome</keyword>
<sequence>MGTIQLPAVAIISQQTGLQADLRTALRFSQDVPENVRIRCADDITRLRTEEKLWIVPATPCRIRISIQLLGRVSSQILDMREAASWIERCDIWERLWLRNGLSDDTETFLIKDDSPTVCIDYDALEGTPPFAAGDFTEAVAIGGGGWKQMSGSTDDMIEFGSDFFTMEAYFDM</sequence>
<dbReference type="EMBL" id="AZHB01000014">
    <property type="protein sequence ID" value="OAA60634.1"/>
    <property type="molecule type" value="Genomic_DNA"/>
</dbReference>
<evidence type="ECO:0000313" key="2">
    <source>
        <dbReference type="Proteomes" id="UP000076744"/>
    </source>
</evidence>
<comment type="caution">
    <text evidence="1">The sequence shown here is derived from an EMBL/GenBank/DDBJ whole genome shotgun (WGS) entry which is preliminary data.</text>
</comment>
<name>A0A167TIJ6_CORFA</name>
<protein>
    <submittedName>
        <fullName evidence="1">Uncharacterized protein</fullName>
    </submittedName>
</protein>